<dbReference type="PANTHER" id="PTHR30055:SF151">
    <property type="entry name" value="TRANSCRIPTIONAL REGULATORY PROTEIN"/>
    <property type="match status" value="1"/>
</dbReference>
<dbReference type="InterPro" id="IPR001647">
    <property type="entry name" value="HTH_TetR"/>
</dbReference>
<dbReference type="SUPFAM" id="SSF48498">
    <property type="entry name" value="Tetracyclin repressor-like, C-terminal domain"/>
    <property type="match status" value="1"/>
</dbReference>
<evidence type="ECO:0000256" key="1">
    <source>
        <dbReference type="ARBA" id="ARBA00022491"/>
    </source>
</evidence>
<comment type="caution">
    <text evidence="7">The sequence shown here is derived from an EMBL/GenBank/DDBJ whole genome shotgun (WGS) entry which is preliminary data.</text>
</comment>
<evidence type="ECO:0000259" key="6">
    <source>
        <dbReference type="PROSITE" id="PS50977"/>
    </source>
</evidence>
<dbReference type="Proteomes" id="UP001500879">
    <property type="component" value="Unassembled WGS sequence"/>
</dbReference>
<keyword evidence="2" id="KW-0805">Transcription regulation</keyword>
<dbReference type="Gene3D" id="1.10.10.60">
    <property type="entry name" value="Homeodomain-like"/>
    <property type="match status" value="1"/>
</dbReference>
<feature type="DNA-binding region" description="H-T-H motif" evidence="5">
    <location>
        <begin position="17"/>
        <end position="36"/>
    </location>
</feature>
<keyword evidence="8" id="KW-1185">Reference proteome</keyword>
<dbReference type="InterPro" id="IPR009057">
    <property type="entry name" value="Homeodomain-like_sf"/>
</dbReference>
<proteinExistence type="predicted"/>
<feature type="domain" description="HTH tetR-type" evidence="6">
    <location>
        <begin position="1"/>
        <end position="54"/>
    </location>
</feature>
<evidence type="ECO:0000256" key="4">
    <source>
        <dbReference type="ARBA" id="ARBA00023163"/>
    </source>
</evidence>
<dbReference type="PANTHER" id="PTHR30055">
    <property type="entry name" value="HTH-TYPE TRANSCRIPTIONAL REGULATOR RUTR"/>
    <property type="match status" value="1"/>
</dbReference>
<dbReference type="Pfam" id="PF02909">
    <property type="entry name" value="TetR_C_1"/>
    <property type="match status" value="1"/>
</dbReference>
<evidence type="ECO:0000313" key="7">
    <source>
        <dbReference type="EMBL" id="GAA0405091.1"/>
    </source>
</evidence>
<gene>
    <name evidence="7" type="ORF">GCM10010357_27550</name>
</gene>
<dbReference type="SUPFAM" id="SSF46689">
    <property type="entry name" value="Homeodomain-like"/>
    <property type="match status" value="1"/>
</dbReference>
<evidence type="ECO:0000313" key="8">
    <source>
        <dbReference type="Proteomes" id="UP001500879"/>
    </source>
</evidence>
<sequence>MDTALELLNEVGLEGLTLRRIGQELDVRAPALYWHFKNKRDLLDAMATEMLRRMSRAEEFEALLRMTDWRDALAGFHRALRRTLLSYRDGAKVYSGTRFTDNSYAETMQVSLRVLVEEGFAPGAAARAFYTVYCYTIGYVIEEQSTTGHPEQGVEGIDLAERERRLADYPLAVAAGPELFGDPEAGFEAGLRAVIAGVEAAIPR</sequence>
<evidence type="ECO:0000256" key="3">
    <source>
        <dbReference type="ARBA" id="ARBA00023125"/>
    </source>
</evidence>
<keyword evidence="1" id="KW-0678">Repressor</keyword>
<evidence type="ECO:0000256" key="2">
    <source>
        <dbReference type="ARBA" id="ARBA00023015"/>
    </source>
</evidence>
<protein>
    <submittedName>
        <fullName evidence="7">TetR/AcrR family transcriptional regulator</fullName>
    </submittedName>
</protein>
<dbReference type="PRINTS" id="PR00400">
    <property type="entry name" value="TETREPRESSOR"/>
</dbReference>
<evidence type="ECO:0000256" key="5">
    <source>
        <dbReference type="PROSITE-ProRule" id="PRU00335"/>
    </source>
</evidence>
<accession>A0ABP3II61</accession>
<dbReference type="InterPro" id="IPR050109">
    <property type="entry name" value="HTH-type_TetR-like_transc_reg"/>
</dbReference>
<dbReference type="InterPro" id="IPR003012">
    <property type="entry name" value="Tet_transcr_reg_TetR"/>
</dbReference>
<keyword evidence="3 5" id="KW-0238">DNA-binding</keyword>
<dbReference type="EMBL" id="BAAABX010000030">
    <property type="protein sequence ID" value="GAA0405091.1"/>
    <property type="molecule type" value="Genomic_DNA"/>
</dbReference>
<dbReference type="InterPro" id="IPR004111">
    <property type="entry name" value="Repressor_TetR_C"/>
</dbReference>
<keyword evidence="4" id="KW-0804">Transcription</keyword>
<dbReference type="Gene3D" id="1.10.357.10">
    <property type="entry name" value="Tetracycline Repressor, domain 2"/>
    <property type="match status" value="1"/>
</dbReference>
<name>A0ABP3II61_9ACTN</name>
<organism evidence="7 8">
    <name type="scientific">Streptomyces luteireticuli</name>
    <dbReference type="NCBI Taxonomy" id="173858"/>
    <lineage>
        <taxon>Bacteria</taxon>
        <taxon>Bacillati</taxon>
        <taxon>Actinomycetota</taxon>
        <taxon>Actinomycetes</taxon>
        <taxon>Kitasatosporales</taxon>
        <taxon>Streptomycetaceae</taxon>
        <taxon>Streptomyces</taxon>
    </lineage>
</organism>
<reference evidence="8" key="1">
    <citation type="journal article" date="2019" name="Int. J. Syst. Evol. Microbiol.">
        <title>The Global Catalogue of Microorganisms (GCM) 10K type strain sequencing project: providing services to taxonomists for standard genome sequencing and annotation.</title>
        <authorList>
            <consortium name="The Broad Institute Genomics Platform"/>
            <consortium name="The Broad Institute Genome Sequencing Center for Infectious Disease"/>
            <person name="Wu L."/>
            <person name="Ma J."/>
        </authorList>
    </citation>
    <scope>NUCLEOTIDE SEQUENCE [LARGE SCALE GENOMIC DNA]</scope>
    <source>
        <strain evidence="8">JCM 4788</strain>
    </source>
</reference>
<dbReference type="PROSITE" id="PS50977">
    <property type="entry name" value="HTH_TETR_2"/>
    <property type="match status" value="1"/>
</dbReference>
<dbReference type="InterPro" id="IPR036271">
    <property type="entry name" value="Tet_transcr_reg_TetR-rel_C_sf"/>
</dbReference>
<dbReference type="Pfam" id="PF00440">
    <property type="entry name" value="TetR_N"/>
    <property type="match status" value="1"/>
</dbReference>